<dbReference type="GeneID" id="87845290"/>
<keyword evidence="1" id="KW-0812">Transmembrane</keyword>
<keyword evidence="3" id="KW-1185">Reference proteome</keyword>
<protein>
    <submittedName>
        <fullName evidence="2">Uncharacterized protein</fullName>
    </submittedName>
</protein>
<proteinExistence type="predicted"/>
<accession>A0AAE0H761</accession>
<feature type="transmembrane region" description="Helical" evidence="1">
    <location>
        <begin position="15"/>
        <end position="35"/>
    </location>
</feature>
<keyword evidence="1" id="KW-1133">Transmembrane helix</keyword>
<keyword evidence="1" id="KW-0472">Membrane</keyword>
<dbReference type="AlphaFoldDB" id="A0AAE0H761"/>
<evidence type="ECO:0000256" key="1">
    <source>
        <dbReference type="SAM" id="Phobius"/>
    </source>
</evidence>
<dbReference type="RefSeq" id="XP_062654469.1">
    <property type="nucleotide sequence ID" value="XM_062808342.1"/>
</dbReference>
<name>A0AAE0H761_9PEZI</name>
<reference evidence="2" key="2">
    <citation type="submission" date="2023-06" db="EMBL/GenBank/DDBJ databases">
        <authorList>
            <consortium name="Lawrence Berkeley National Laboratory"/>
            <person name="Haridas S."/>
            <person name="Hensen N."/>
            <person name="Bonometti L."/>
            <person name="Westerberg I."/>
            <person name="Brannstrom I.O."/>
            <person name="Guillou S."/>
            <person name="Cros-Aarteil S."/>
            <person name="Calhoun S."/>
            <person name="Kuo A."/>
            <person name="Mondo S."/>
            <person name="Pangilinan J."/>
            <person name="Riley R."/>
            <person name="Labutti K."/>
            <person name="Andreopoulos B."/>
            <person name="Lipzen A."/>
            <person name="Chen C."/>
            <person name="Yanf M."/>
            <person name="Daum C."/>
            <person name="Ng V."/>
            <person name="Clum A."/>
            <person name="Steindorff A."/>
            <person name="Ohm R."/>
            <person name="Martin F."/>
            <person name="Silar P."/>
            <person name="Natvig D."/>
            <person name="Lalanne C."/>
            <person name="Gautier V."/>
            <person name="Ament-Velasquez S.L."/>
            <person name="Kruys A."/>
            <person name="Hutchinson M.I."/>
            <person name="Powell A.J."/>
            <person name="Barry K."/>
            <person name="Miller A.N."/>
            <person name="Grigoriev I.V."/>
            <person name="Debuchy R."/>
            <person name="Gladieux P."/>
            <person name="Thoren M.H."/>
            <person name="Johannesson H."/>
        </authorList>
    </citation>
    <scope>NUCLEOTIDE SEQUENCE</scope>
    <source>
        <strain evidence="2">CBS 168.71</strain>
    </source>
</reference>
<evidence type="ECO:0000313" key="2">
    <source>
        <dbReference type="EMBL" id="KAK3290955.1"/>
    </source>
</evidence>
<dbReference type="Proteomes" id="UP001278766">
    <property type="component" value="Unassembled WGS sequence"/>
</dbReference>
<reference evidence="2" key="1">
    <citation type="journal article" date="2023" name="Mol. Phylogenet. Evol.">
        <title>Genome-scale phylogeny and comparative genomics of the fungal order Sordariales.</title>
        <authorList>
            <person name="Hensen N."/>
            <person name="Bonometti L."/>
            <person name="Westerberg I."/>
            <person name="Brannstrom I.O."/>
            <person name="Guillou S."/>
            <person name="Cros-Aarteil S."/>
            <person name="Calhoun S."/>
            <person name="Haridas S."/>
            <person name="Kuo A."/>
            <person name="Mondo S."/>
            <person name="Pangilinan J."/>
            <person name="Riley R."/>
            <person name="LaButti K."/>
            <person name="Andreopoulos B."/>
            <person name="Lipzen A."/>
            <person name="Chen C."/>
            <person name="Yan M."/>
            <person name="Daum C."/>
            <person name="Ng V."/>
            <person name="Clum A."/>
            <person name="Steindorff A."/>
            <person name="Ohm R.A."/>
            <person name="Martin F."/>
            <person name="Silar P."/>
            <person name="Natvig D.O."/>
            <person name="Lalanne C."/>
            <person name="Gautier V."/>
            <person name="Ament-Velasquez S.L."/>
            <person name="Kruys A."/>
            <person name="Hutchinson M.I."/>
            <person name="Powell A.J."/>
            <person name="Barry K."/>
            <person name="Miller A.N."/>
            <person name="Grigoriev I.V."/>
            <person name="Debuchy R."/>
            <person name="Gladieux P."/>
            <person name="Hiltunen Thoren M."/>
            <person name="Johannesson H."/>
        </authorList>
    </citation>
    <scope>NUCLEOTIDE SEQUENCE</scope>
    <source>
        <strain evidence="2">CBS 168.71</strain>
    </source>
</reference>
<gene>
    <name evidence="2" type="ORF">B0H64DRAFT_50084</name>
</gene>
<comment type="caution">
    <text evidence="2">The sequence shown here is derived from an EMBL/GenBank/DDBJ whole genome shotgun (WGS) entry which is preliminary data.</text>
</comment>
<dbReference type="EMBL" id="JAUEPN010000011">
    <property type="protein sequence ID" value="KAK3290955.1"/>
    <property type="molecule type" value="Genomic_DNA"/>
</dbReference>
<sequence length="181" mass="19795">MGMQLHASASMDTSVWSVGWGAWGHIINVVFLLALGERSLLSFALSCAASMHFASDVCLSVHCLSGCPTHRWAAFGLAKTLSSPGSSTLRQRVDLVESIVDQWVWWICLLVCKKKKKAPQFPSALSSQSETYHATTDVSGASKKALTAHFGARSKENDKKHTTLRIRWSSPTQLLVQPLLV</sequence>
<evidence type="ECO:0000313" key="3">
    <source>
        <dbReference type="Proteomes" id="UP001278766"/>
    </source>
</evidence>
<organism evidence="2 3">
    <name type="scientific">Chaetomium fimeti</name>
    <dbReference type="NCBI Taxonomy" id="1854472"/>
    <lineage>
        <taxon>Eukaryota</taxon>
        <taxon>Fungi</taxon>
        <taxon>Dikarya</taxon>
        <taxon>Ascomycota</taxon>
        <taxon>Pezizomycotina</taxon>
        <taxon>Sordariomycetes</taxon>
        <taxon>Sordariomycetidae</taxon>
        <taxon>Sordariales</taxon>
        <taxon>Chaetomiaceae</taxon>
        <taxon>Chaetomium</taxon>
    </lineage>
</organism>